<accession>A0A1C4GU87</accession>
<sequence>MKDTYRYLYTRISIFGFLPTHKVFVSNTSKKSKLIFADNTFMYGLISDWALNNSDFGSDKVTWLEEPKSYLENEIKKLGLYRSSHPEFITESEIH</sequence>
<evidence type="ECO:0000313" key="2">
    <source>
        <dbReference type="Proteomes" id="UP000243661"/>
    </source>
</evidence>
<evidence type="ECO:0000313" key="1">
    <source>
        <dbReference type="EMBL" id="SCC71716.1"/>
    </source>
</evidence>
<proteinExistence type="predicted"/>
<name>A0A1C4GU87_9GAMM</name>
<organism evidence="1 2">
    <name type="scientific">Acinetobacter albensis</name>
    <dbReference type="NCBI Taxonomy" id="1673609"/>
    <lineage>
        <taxon>Bacteria</taxon>
        <taxon>Pseudomonadati</taxon>
        <taxon>Pseudomonadota</taxon>
        <taxon>Gammaproteobacteria</taxon>
        <taxon>Moraxellales</taxon>
        <taxon>Moraxellaceae</taxon>
        <taxon>Acinetobacter</taxon>
    </lineage>
</organism>
<gene>
    <name evidence="1" type="ORF">GA0116959_105136</name>
</gene>
<dbReference type="RefSeq" id="WP_092719131.1">
    <property type="nucleotide sequence ID" value="NZ_FMBK01000005.1"/>
</dbReference>
<dbReference type="EMBL" id="FMBK01000005">
    <property type="protein sequence ID" value="SCC71716.1"/>
    <property type="molecule type" value="Genomic_DNA"/>
</dbReference>
<dbReference type="Proteomes" id="UP000243661">
    <property type="component" value="Unassembled WGS sequence"/>
</dbReference>
<reference evidence="1 2" key="1">
    <citation type="submission" date="2016-08" db="EMBL/GenBank/DDBJ databases">
        <authorList>
            <person name="Seilhamer J.J."/>
        </authorList>
    </citation>
    <scope>NUCLEOTIDE SEQUENCE [LARGE SCALE GENOMIC DNA]</scope>
    <source>
        <strain evidence="1 2">ANC 4874</strain>
    </source>
</reference>
<protein>
    <submittedName>
        <fullName evidence="1">Uncharacterized protein</fullName>
    </submittedName>
</protein>
<dbReference type="OrthoDB" id="6702745at2"/>
<dbReference type="AlphaFoldDB" id="A0A1C4GU87"/>